<feature type="domain" description="IPT/TIG" evidence="1">
    <location>
        <begin position="149"/>
        <end position="209"/>
    </location>
</feature>
<dbReference type="SUPFAM" id="SSF81296">
    <property type="entry name" value="E set domains"/>
    <property type="match status" value="2"/>
</dbReference>
<dbReference type="PROSITE" id="PS51257">
    <property type="entry name" value="PROKAR_LIPOPROTEIN"/>
    <property type="match status" value="1"/>
</dbReference>
<evidence type="ECO:0000259" key="1">
    <source>
        <dbReference type="Pfam" id="PF01833"/>
    </source>
</evidence>
<dbReference type="InterPro" id="IPR002909">
    <property type="entry name" value="IPT_dom"/>
</dbReference>
<dbReference type="Gene3D" id="2.60.40.10">
    <property type="entry name" value="Immunoglobulins"/>
    <property type="match status" value="3"/>
</dbReference>
<keyword evidence="3" id="KW-1185">Reference proteome</keyword>
<dbReference type="RefSeq" id="WP_045801997.1">
    <property type="nucleotide sequence ID" value="NZ_CP011071.1"/>
</dbReference>
<evidence type="ECO:0000313" key="2">
    <source>
        <dbReference type="EMBL" id="AKA35334.1"/>
    </source>
</evidence>
<dbReference type="InterPro" id="IPR014756">
    <property type="entry name" value="Ig_E-set"/>
</dbReference>
<evidence type="ECO:0000313" key="3">
    <source>
        <dbReference type="Proteomes" id="UP000032726"/>
    </source>
</evidence>
<accession>A0A0D5YTW3</accession>
<dbReference type="OrthoDB" id="103335at2"/>
<dbReference type="AlphaFoldDB" id="A0A0D5YTW3"/>
<dbReference type="STRING" id="516051.VC82_1723"/>
<dbReference type="HOGENOM" id="CLU_403745_0_0_10"/>
<organism evidence="2 3">
    <name type="scientific">Flagellimonas lutaonensis</name>
    <dbReference type="NCBI Taxonomy" id="516051"/>
    <lineage>
        <taxon>Bacteria</taxon>
        <taxon>Pseudomonadati</taxon>
        <taxon>Bacteroidota</taxon>
        <taxon>Flavobacteriia</taxon>
        <taxon>Flavobacteriales</taxon>
        <taxon>Flavobacteriaceae</taxon>
        <taxon>Flagellimonas</taxon>
    </lineage>
</organism>
<feature type="domain" description="IPT/TIG" evidence="1">
    <location>
        <begin position="224"/>
        <end position="304"/>
    </location>
</feature>
<dbReference type="InterPro" id="IPR015915">
    <property type="entry name" value="Kelch-typ_b-propeller"/>
</dbReference>
<dbReference type="InterPro" id="IPR013783">
    <property type="entry name" value="Ig-like_fold"/>
</dbReference>
<dbReference type="CDD" id="cd00603">
    <property type="entry name" value="IPT_PCSR"/>
    <property type="match status" value="2"/>
</dbReference>
<protein>
    <submittedName>
        <fullName evidence="2">Kelch repeat type 1-containing protein</fullName>
    </submittedName>
</protein>
<dbReference type="SUPFAM" id="SSF117281">
    <property type="entry name" value="Kelch motif"/>
    <property type="match status" value="1"/>
</dbReference>
<proteinExistence type="predicted"/>
<reference evidence="2 3" key="1">
    <citation type="submission" date="2015-03" db="EMBL/GenBank/DDBJ databases">
        <title>Complete genome sequence of Muricauda lutaonensis CC-HSB-11T, isolated from a coastal hot spring.</title>
        <authorList>
            <person name="Kim K.M."/>
        </authorList>
    </citation>
    <scope>NUCLEOTIDE SEQUENCE [LARGE SCALE GENOMIC DNA]</scope>
    <source>
        <strain evidence="2 3">CC-HSB-11</strain>
    </source>
</reference>
<dbReference type="Proteomes" id="UP000032726">
    <property type="component" value="Chromosome"/>
</dbReference>
<gene>
    <name evidence="2" type="ORF">VC82_1723</name>
</gene>
<dbReference type="Gene3D" id="2.120.10.80">
    <property type="entry name" value="Kelch-type beta propeller"/>
    <property type="match status" value="1"/>
</dbReference>
<dbReference type="KEGG" id="mlt:VC82_1723"/>
<dbReference type="Pfam" id="PF01833">
    <property type="entry name" value="TIG"/>
    <property type="match status" value="2"/>
</dbReference>
<sequence>MKKSFLYFFCSILIFSCSEDSSEEVLPRPESEVETEESFELSNFELEIKVFEDGGVIMEASASELDSGVISEHGFLLSQLENPDFNNSQKFEPDEIVGNKFSQIVENDLDFNKEYFVLAYVKIGEEYNYTQIESFVSTGSKAPVIAQINQAHIGDTLQINGSNFTSISNRIKVLFDEEIGTVLESTDTLIKCIVPTSLKRFNPKVVVDLYQKQGAYEEFTLFKPIIENISETSVSIGDTLTVYGQHFDFENDRNAIIVDEKQAEVLFSSRDSITFVLPKSLSFSTNSFVLNSQLQDVGSGLSFTVKSPIITELPRSFRSYETIEIIGDEFSPIAEDNIVLFDDHQATVFEATKTRLKVRVPIGPYDDRNPILQIKLMDHIYQFEDNLEFVDTWLLYKELSENYFQHFISNDIAYVFIEDDVNSRFFVQRFDSDLNLLSTFYVDYPRTSIRDEYFRILYNEMTNRVFFYFIEDDEPNFYEFSLTSLEFEVRTKYPDNQSNGNAIFSIQDKLYMGFGNFTDGLNPSENPQPYAQFWQYDVTNDSWNQTANFPINYRFRSNTSTFVLNNEGYVGNGATSTGHYDFWKFSPTNDEWIRVDNFPEIKNRTASFEYNGSGYVVFGGFTSSQDDVYKYDTNLDDWLELEDVNEYFFQDYGRAPEVTTALKFSDAIYLIVNEYPSDFCFKADLNKL</sequence>
<name>A0A0D5YTW3_9FLAO</name>
<dbReference type="EMBL" id="CP011071">
    <property type="protein sequence ID" value="AKA35334.1"/>
    <property type="molecule type" value="Genomic_DNA"/>
</dbReference>